<dbReference type="SMART" id="SM00220">
    <property type="entry name" value="S_TKc"/>
    <property type="match status" value="1"/>
</dbReference>
<keyword evidence="5" id="KW-0808">Transferase</keyword>
<feature type="region of interest" description="Disordered" evidence="11">
    <location>
        <begin position="278"/>
        <end position="336"/>
    </location>
</feature>
<dbReference type="Gene3D" id="3.10.20.90">
    <property type="entry name" value="Phosphatidylinositol 3-kinase Catalytic Subunit, Chain A, domain 1"/>
    <property type="match status" value="1"/>
</dbReference>
<feature type="binding site" evidence="10">
    <location>
        <position position="873"/>
    </location>
    <ligand>
        <name>ATP</name>
        <dbReference type="ChEBI" id="CHEBI:30616"/>
    </ligand>
</feature>
<evidence type="ECO:0000256" key="1">
    <source>
        <dbReference type="ARBA" id="ARBA00004496"/>
    </source>
</evidence>
<keyword evidence="7" id="KW-0418">Kinase</keyword>
<dbReference type="PANTHER" id="PTHR23257">
    <property type="entry name" value="SERINE-THREONINE PROTEIN KINASE"/>
    <property type="match status" value="1"/>
</dbReference>
<evidence type="ECO:0000256" key="4">
    <source>
        <dbReference type="ARBA" id="ARBA00022553"/>
    </source>
</evidence>
<dbReference type="PROSITE" id="PS00108">
    <property type="entry name" value="PROTEIN_KINASE_ST"/>
    <property type="match status" value="1"/>
</dbReference>
<dbReference type="CDD" id="cd13999">
    <property type="entry name" value="STKc_MAP3K-like"/>
    <property type="match status" value="1"/>
</dbReference>
<feature type="region of interest" description="Disordered" evidence="11">
    <location>
        <begin position="790"/>
        <end position="813"/>
    </location>
</feature>
<keyword evidence="4" id="KW-0597">Phosphoprotein</keyword>
<evidence type="ECO:0000259" key="12">
    <source>
        <dbReference type="PROSITE" id="PS50011"/>
    </source>
</evidence>
<dbReference type="PROSITE" id="PS00107">
    <property type="entry name" value="PROTEIN_KINASE_ATP"/>
    <property type="match status" value="1"/>
</dbReference>
<organism evidence="13 14">
    <name type="scientific">Miscanthus lutarioriparius</name>
    <dbReference type="NCBI Taxonomy" id="422564"/>
    <lineage>
        <taxon>Eukaryota</taxon>
        <taxon>Viridiplantae</taxon>
        <taxon>Streptophyta</taxon>
        <taxon>Embryophyta</taxon>
        <taxon>Tracheophyta</taxon>
        <taxon>Spermatophyta</taxon>
        <taxon>Magnoliopsida</taxon>
        <taxon>Liliopsida</taxon>
        <taxon>Poales</taxon>
        <taxon>Poaceae</taxon>
        <taxon>PACMAD clade</taxon>
        <taxon>Panicoideae</taxon>
        <taxon>Andropogonodae</taxon>
        <taxon>Andropogoneae</taxon>
        <taxon>Saccharinae</taxon>
        <taxon>Miscanthus</taxon>
    </lineage>
</organism>
<reference evidence="13" key="1">
    <citation type="submission" date="2020-10" db="EMBL/GenBank/DDBJ databases">
        <authorList>
            <person name="Han B."/>
            <person name="Lu T."/>
            <person name="Zhao Q."/>
            <person name="Huang X."/>
            <person name="Zhao Y."/>
        </authorList>
    </citation>
    <scope>NUCLEOTIDE SEQUENCE</scope>
</reference>
<dbReference type="FunFam" id="1.10.510.10:FF:000142">
    <property type="entry name" value="Octicosapeptide/phox/Bem1p domain kinase superfamily protein"/>
    <property type="match status" value="1"/>
</dbReference>
<feature type="domain" description="Protein kinase" evidence="12">
    <location>
        <begin position="842"/>
        <end position="1111"/>
    </location>
</feature>
<feature type="compositionally biased region" description="Basic and acidic residues" evidence="11">
    <location>
        <begin position="325"/>
        <end position="335"/>
    </location>
</feature>
<keyword evidence="8 10" id="KW-0067">ATP-binding</keyword>
<dbReference type="Proteomes" id="UP000604825">
    <property type="component" value="Unassembled WGS sequence"/>
</dbReference>
<feature type="compositionally biased region" description="Basic and acidic residues" evidence="11">
    <location>
        <begin position="793"/>
        <end position="802"/>
    </location>
</feature>
<dbReference type="SUPFAM" id="SSF54277">
    <property type="entry name" value="CAD &amp; PB1 domains"/>
    <property type="match status" value="1"/>
</dbReference>
<comment type="caution">
    <text evidence="13">The sequence shown here is derived from an EMBL/GenBank/DDBJ whole genome shotgun (WGS) entry which is preliminary data.</text>
</comment>
<evidence type="ECO:0000256" key="3">
    <source>
        <dbReference type="ARBA" id="ARBA00022527"/>
    </source>
</evidence>
<gene>
    <name evidence="13" type="ORF">NCGR_LOCUS52893</name>
</gene>
<evidence type="ECO:0000256" key="9">
    <source>
        <dbReference type="ARBA" id="ARBA00023294"/>
    </source>
</evidence>
<dbReference type="InterPro" id="IPR008271">
    <property type="entry name" value="Ser/Thr_kinase_AS"/>
</dbReference>
<name>A0A811RGX1_9POAL</name>
<dbReference type="Pfam" id="PF07714">
    <property type="entry name" value="PK_Tyr_Ser-Thr"/>
    <property type="match status" value="1"/>
</dbReference>
<dbReference type="FunFam" id="3.10.20.90:FF:000058">
    <property type="entry name" value="Octicosapeptide/phox/Bem1p domain kinase superfamily protein"/>
    <property type="match status" value="1"/>
</dbReference>
<dbReference type="Pfam" id="PF00564">
    <property type="entry name" value="PB1"/>
    <property type="match status" value="1"/>
</dbReference>
<keyword evidence="6 10" id="KW-0547">Nucleotide-binding</keyword>
<protein>
    <recommendedName>
        <fullName evidence="12">Protein kinase domain-containing protein</fullName>
    </recommendedName>
</protein>
<sequence>MNNQVVYQDLTNVLGLSRFGSENLSDVSTTVLPLKGDAMDPTNLLYLKTDPSENGLKPVENSSDNLQDMACESPLAGKVKFMCSFGGKILPRPSDGKLRYVGGETRLISITRNFSWNELVQKTLTIYSQPHIIKYQLPDEDLDALISLSCDEDFQNMMEEYCSLEKAKDSVRLRIFLVSLNECEDLSLDTKSLESEPEYHFVVAVNNLAHLSRSISGNNLMSQSSHQLDPSPHPFRDSPVCQINTEVGAKDSIGATLNESSSQFFLAPYTQQLVVESSTTSSPSLGQQRTMKQSRMQPPADELTTNQEHVNRSEICNGPNLKTMLPDHLDKKQNDTDMGIGTGSPMQHLHIQRQVKGLAGNGIDLIPRTNYDVSTPAEASFYSEKVTMHPENEGWASGLQEHTGQILGMPHAFSDPLLNNLNELPASNLSLPAGSYMTQSFSQKICQTNELERTISRTGPAFECVKPPDIACTDESNYLVSNHIDQRYNQGIIGPASSQPPVYYQDESLSSNVTQKFHDGDHVVQRQDTFFHQDKSAGPNVAPWNNFVNTGLIYNAHGAKLSSDDLDALESSVPKLMHATDHSLSYLLNVSQGGNSESGSHVEKLNSGSVTKDYGTTGYVHGTDKVAPEPHVLLPIKSSEAFVTQRSMGNGESGVYQNDNLHKSSVHSPGLATSLHTGLIDTNPSMNLHGNGGLSLSSSQNPVVDGVSRREDPLCDWGNIACSEGIIGFDHTTTNNEHIKLAHRLHDNVQMNVPVIVEDVTDNVPSGIPSSRPVVPQVVMAAEEQQEVILSSQKDDDTRSDAAELANEDHDDGVADGSISDAVVAELEASMYGLQIIKNGDLEELRELGSGTFGTVYYGKWRGTDVAIKRIKKSCFAGRSSEQEKLTSDFWREAKILSKLHHPNVVAFYGVVPDGTGGTLATVTEFMVNGSLRNVLLRKDRMLDRRRKLTIAMDAAFGMEYLHSKSIVHFDLKCDNLLVNLRDPQRPICKVGDFGLSRIKRNTLVSGGVRGTLPWMAPELLNGSSSKVSEKVDVFSFGIVLWEILTGEEPYANMHCGAIIGGIVNNTLRPPIPEKCDPDWRKLMEQCWSANPDARPSFTEVTDRLRAMPPVPSVERTGSGEQMKCYNISQQSQMVNPRSDSVQPQKHAEKGRDCVRVTVSVTTDKVSVRPLDCWISGSETADLVPIPHRISWQFLLS</sequence>
<keyword evidence="3" id="KW-0723">Serine/threonine-protein kinase</keyword>
<keyword evidence="2" id="KW-0963">Cytoplasm</keyword>
<dbReference type="PRINTS" id="PR00109">
    <property type="entry name" value="TYRKINASE"/>
</dbReference>
<evidence type="ECO:0000313" key="14">
    <source>
        <dbReference type="Proteomes" id="UP000604825"/>
    </source>
</evidence>
<dbReference type="InterPro" id="IPR011009">
    <property type="entry name" value="Kinase-like_dom_sf"/>
</dbReference>
<dbReference type="PANTHER" id="PTHR23257:SF948">
    <property type="entry name" value="OS12G0594300 PROTEIN"/>
    <property type="match status" value="1"/>
</dbReference>
<dbReference type="GO" id="GO:0004674">
    <property type="term" value="F:protein serine/threonine kinase activity"/>
    <property type="evidence" value="ECO:0007669"/>
    <property type="project" value="UniProtKB-KW"/>
</dbReference>
<dbReference type="EMBL" id="CAJGYO010000015">
    <property type="protein sequence ID" value="CAD6269589.1"/>
    <property type="molecule type" value="Genomic_DNA"/>
</dbReference>
<dbReference type="OrthoDB" id="4062651at2759"/>
<evidence type="ECO:0000256" key="7">
    <source>
        <dbReference type="ARBA" id="ARBA00022777"/>
    </source>
</evidence>
<dbReference type="GO" id="GO:0005524">
    <property type="term" value="F:ATP binding"/>
    <property type="evidence" value="ECO:0007669"/>
    <property type="project" value="UniProtKB-UniRule"/>
</dbReference>
<evidence type="ECO:0000313" key="13">
    <source>
        <dbReference type="EMBL" id="CAD6269589.1"/>
    </source>
</evidence>
<evidence type="ECO:0000256" key="10">
    <source>
        <dbReference type="PROSITE-ProRule" id="PRU10141"/>
    </source>
</evidence>
<dbReference type="CDD" id="cd06410">
    <property type="entry name" value="PB1_UP2"/>
    <property type="match status" value="1"/>
</dbReference>
<dbReference type="PROSITE" id="PS50011">
    <property type="entry name" value="PROTEIN_KINASE_DOM"/>
    <property type="match status" value="1"/>
</dbReference>
<dbReference type="Gene3D" id="3.30.200.20">
    <property type="entry name" value="Phosphorylase Kinase, domain 1"/>
    <property type="match status" value="1"/>
</dbReference>
<dbReference type="SUPFAM" id="SSF56112">
    <property type="entry name" value="Protein kinase-like (PK-like)"/>
    <property type="match status" value="1"/>
</dbReference>
<evidence type="ECO:0000256" key="2">
    <source>
        <dbReference type="ARBA" id="ARBA00022490"/>
    </source>
</evidence>
<dbReference type="GO" id="GO:0010928">
    <property type="term" value="P:regulation of auxin mediated signaling pathway"/>
    <property type="evidence" value="ECO:0007669"/>
    <property type="project" value="UniProtKB-ARBA"/>
</dbReference>
<evidence type="ECO:0000256" key="8">
    <source>
        <dbReference type="ARBA" id="ARBA00022840"/>
    </source>
</evidence>
<keyword evidence="14" id="KW-1185">Reference proteome</keyword>
<evidence type="ECO:0000256" key="11">
    <source>
        <dbReference type="SAM" id="MobiDB-lite"/>
    </source>
</evidence>
<dbReference type="InterPro" id="IPR000270">
    <property type="entry name" value="PB1_dom"/>
</dbReference>
<dbReference type="Gene3D" id="1.10.510.10">
    <property type="entry name" value="Transferase(Phosphotransferase) domain 1"/>
    <property type="match status" value="1"/>
</dbReference>
<evidence type="ECO:0000256" key="5">
    <source>
        <dbReference type="ARBA" id="ARBA00022679"/>
    </source>
</evidence>
<dbReference type="InterPro" id="IPR017441">
    <property type="entry name" value="Protein_kinase_ATP_BS"/>
</dbReference>
<keyword evidence="9" id="KW-0927">Auxin signaling pathway</keyword>
<evidence type="ECO:0000256" key="6">
    <source>
        <dbReference type="ARBA" id="ARBA00022741"/>
    </source>
</evidence>
<dbReference type="SMART" id="SM00666">
    <property type="entry name" value="PB1"/>
    <property type="match status" value="1"/>
</dbReference>
<comment type="subcellular location">
    <subcellularLocation>
        <location evidence="1">Cytoplasm</location>
    </subcellularLocation>
</comment>
<dbReference type="AlphaFoldDB" id="A0A811RGX1"/>
<dbReference type="InterPro" id="IPR001245">
    <property type="entry name" value="Ser-Thr/Tyr_kinase_cat_dom"/>
</dbReference>
<proteinExistence type="predicted"/>
<dbReference type="GO" id="GO:0009734">
    <property type="term" value="P:auxin-activated signaling pathway"/>
    <property type="evidence" value="ECO:0007669"/>
    <property type="project" value="UniProtKB-KW"/>
</dbReference>
<dbReference type="FunFam" id="3.30.200.20:FF:000081">
    <property type="entry name" value="Octicosapeptide/phox/Bem1p domain kinase superfamily protein"/>
    <property type="match status" value="1"/>
</dbReference>
<accession>A0A811RGX1</accession>
<feature type="compositionally biased region" description="Polar residues" evidence="11">
    <location>
        <begin position="278"/>
        <end position="296"/>
    </location>
</feature>
<dbReference type="InterPro" id="IPR050167">
    <property type="entry name" value="Ser_Thr_protein_kinase"/>
</dbReference>
<dbReference type="GO" id="GO:0005737">
    <property type="term" value="C:cytoplasm"/>
    <property type="evidence" value="ECO:0007669"/>
    <property type="project" value="UniProtKB-SubCell"/>
</dbReference>
<dbReference type="InterPro" id="IPR000719">
    <property type="entry name" value="Prot_kinase_dom"/>
</dbReference>